<dbReference type="Pfam" id="PF00271">
    <property type="entry name" value="Helicase_C"/>
    <property type="match status" value="1"/>
</dbReference>
<feature type="domain" description="Helicase C-terminal" evidence="14">
    <location>
        <begin position="237"/>
        <end position="385"/>
    </location>
</feature>
<dbReference type="EMBL" id="CP102480">
    <property type="protein sequence ID" value="UUX50638.1"/>
    <property type="molecule type" value="Genomic_DNA"/>
</dbReference>
<dbReference type="Proteomes" id="UP001060336">
    <property type="component" value="Chromosome"/>
</dbReference>
<dbReference type="PANTHER" id="PTHR47959:SF13">
    <property type="entry name" value="ATP-DEPENDENT RNA HELICASE RHLE"/>
    <property type="match status" value="1"/>
</dbReference>
<evidence type="ECO:0000256" key="3">
    <source>
        <dbReference type="ARBA" id="ARBA00022741"/>
    </source>
</evidence>
<feature type="compositionally biased region" description="Polar residues" evidence="12">
    <location>
        <begin position="422"/>
        <end position="439"/>
    </location>
</feature>
<dbReference type="InterPro" id="IPR027417">
    <property type="entry name" value="P-loop_NTPase"/>
</dbReference>
<dbReference type="SMART" id="SM00487">
    <property type="entry name" value="DEXDc"/>
    <property type="match status" value="1"/>
</dbReference>
<keyword evidence="5 11" id="KW-0347">Helicase</keyword>
<dbReference type="GO" id="GO:0003724">
    <property type="term" value="F:RNA helicase activity"/>
    <property type="evidence" value="ECO:0007669"/>
    <property type="project" value="UniProtKB-EC"/>
</dbReference>
<name>A0A9J7AU59_9PROT</name>
<keyword evidence="4 11" id="KW-0378">Hydrolase</keyword>
<feature type="region of interest" description="Disordered" evidence="12">
    <location>
        <begin position="381"/>
        <end position="463"/>
    </location>
</feature>
<dbReference type="KEGG" id="naci:NUH88_02840"/>
<evidence type="ECO:0000256" key="10">
    <source>
        <dbReference type="PROSITE-ProRule" id="PRU00552"/>
    </source>
</evidence>
<evidence type="ECO:0000313" key="17">
    <source>
        <dbReference type="Proteomes" id="UP001060336"/>
    </source>
</evidence>
<dbReference type="GO" id="GO:0042255">
    <property type="term" value="P:ribosome assembly"/>
    <property type="evidence" value="ECO:0007669"/>
    <property type="project" value="UniProtKB-ARBA"/>
</dbReference>
<evidence type="ECO:0000256" key="7">
    <source>
        <dbReference type="ARBA" id="ARBA00038437"/>
    </source>
</evidence>
<dbReference type="InterPro" id="IPR050079">
    <property type="entry name" value="DEAD_box_RNA_helicase"/>
</dbReference>
<gene>
    <name evidence="16" type="ORF">NUH88_02840</name>
</gene>
<evidence type="ECO:0000259" key="15">
    <source>
        <dbReference type="PROSITE" id="PS51195"/>
    </source>
</evidence>
<keyword evidence="2" id="KW-0963">Cytoplasm</keyword>
<keyword evidence="6 11" id="KW-0067">ATP-binding</keyword>
<dbReference type="FunFam" id="3.40.50.300:FF:000108">
    <property type="entry name" value="ATP-dependent RNA helicase RhlE"/>
    <property type="match status" value="1"/>
</dbReference>
<dbReference type="EC" id="3.6.4.13" evidence="1"/>
<dbReference type="PANTHER" id="PTHR47959">
    <property type="entry name" value="ATP-DEPENDENT RNA HELICASE RHLE-RELATED"/>
    <property type="match status" value="1"/>
</dbReference>
<feature type="domain" description="DEAD-box RNA helicase Q" evidence="15">
    <location>
        <begin position="4"/>
        <end position="32"/>
    </location>
</feature>
<dbReference type="PROSITE" id="PS51194">
    <property type="entry name" value="HELICASE_CTER"/>
    <property type="match status" value="1"/>
</dbReference>
<dbReference type="SUPFAM" id="SSF52540">
    <property type="entry name" value="P-loop containing nucleoside triphosphate hydrolases"/>
    <property type="match status" value="2"/>
</dbReference>
<dbReference type="PROSITE" id="PS51195">
    <property type="entry name" value="Q_MOTIF"/>
    <property type="match status" value="1"/>
</dbReference>
<keyword evidence="3 11" id="KW-0547">Nucleotide-binding</keyword>
<feature type="compositionally biased region" description="Basic residues" evidence="12">
    <location>
        <begin position="400"/>
        <end position="411"/>
    </location>
</feature>
<dbReference type="CDD" id="cd00268">
    <property type="entry name" value="DEADc"/>
    <property type="match status" value="1"/>
</dbReference>
<dbReference type="RefSeq" id="WP_257769838.1">
    <property type="nucleotide sequence ID" value="NZ_CP102480.1"/>
</dbReference>
<dbReference type="Gene3D" id="3.40.50.300">
    <property type="entry name" value="P-loop containing nucleotide triphosphate hydrolases"/>
    <property type="match status" value="2"/>
</dbReference>
<sequence>MTCKTFSELALCEPLLRSLQDAGFETPTPIQQQSIPLVLDRRDLLAIAQTGTGKTAAFSLPILQHLWESDKDGRRRLPAKTVRVLILAPTRELAVQIGENIATFTRHLKMKQVVIVGGVSFGPQRAALGRGADVLVATPGRLLDLVQQNAVILDAVSHLVLDEADRMLDMGFVHDVRKIARLVPEARQTLLFSATMPPKVEQLAQFLLDEPARVEVTPEVVTVDRIKQTVHHVEAPAKKNLLLQVMSDPDYAKVIIFTRTKHKADRISKMLTASGIESEALHGNKTQSARQRALGRFKQGAVRALVATDIAARGIDVSDISHVINFELPNEPESYVHRIGRTARAGTDGSALSLCAPDEFAYLKDIERLIGQRIEVVGGTAPEGSAANDGGQPKNGRGNGARKSRGRKRNGKPFAKGPSDKPPQQQQRAPKGKPQNNKTRPQKPAAGGDGKLRRKSRDRREAA</sequence>
<evidence type="ECO:0000256" key="4">
    <source>
        <dbReference type="ARBA" id="ARBA00022801"/>
    </source>
</evidence>
<dbReference type="InterPro" id="IPR001650">
    <property type="entry name" value="Helicase_C-like"/>
</dbReference>
<dbReference type="GO" id="GO:0005524">
    <property type="term" value="F:ATP binding"/>
    <property type="evidence" value="ECO:0007669"/>
    <property type="project" value="UniProtKB-KW"/>
</dbReference>
<evidence type="ECO:0000256" key="8">
    <source>
        <dbReference type="ARBA" id="ARBA00047984"/>
    </source>
</evidence>
<evidence type="ECO:0000256" key="2">
    <source>
        <dbReference type="ARBA" id="ARBA00022490"/>
    </source>
</evidence>
<evidence type="ECO:0000256" key="12">
    <source>
        <dbReference type="SAM" id="MobiDB-lite"/>
    </source>
</evidence>
<dbReference type="InterPro" id="IPR014001">
    <property type="entry name" value="Helicase_ATP-bd"/>
</dbReference>
<evidence type="ECO:0000259" key="13">
    <source>
        <dbReference type="PROSITE" id="PS51192"/>
    </source>
</evidence>
<dbReference type="AlphaFoldDB" id="A0A9J7AU59"/>
<dbReference type="GO" id="GO:0009266">
    <property type="term" value="P:response to temperature stimulus"/>
    <property type="evidence" value="ECO:0007669"/>
    <property type="project" value="UniProtKB-ARBA"/>
</dbReference>
<dbReference type="InterPro" id="IPR011545">
    <property type="entry name" value="DEAD/DEAH_box_helicase_dom"/>
</dbReference>
<evidence type="ECO:0000313" key="16">
    <source>
        <dbReference type="EMBL" id="UUX50638.1"/>
    </source>
</evidence>
<dbReference type="InterPro" id="IPR014014">
    <property type="entry name" value="RNA_helicase_DEAD_Q_motif"/>
</dbReference>
<evidence type="ECO:0000256" key="6">
    <source>
        <dbReference type="ARBA" id="ARBA00022840"/>
    </source>
</evidence>
<evidence type="ECO:0000256" key="5">
    <source>
        <dbReference type="ARBA" id="ARBA00022806"/>
    </source>
</evidence>
<accession>A0A9J7AU59</accession>
<dbReference type="GO" id="GO:0016787">
    <property type="term" value="F:hydrolase activity"/>
    <property type="evidence" value="ECO:0007669"/>
    <property type="project" value="UniProtKB-KW"/>
</dbReference>
<dbReference type="GO" id="GO:0003676">
    <property type="term" value="F:nucleic acid binding"/>
    <property type="evidence" value="ECO:0007669"/>
    <property type="project" value="InterPro"/>
</dbReference>
<evidence type="ECO:0000259" key="14">
    <source>
        <dbReference type="PROSITE" id="PS51194"/>
    </source>
</evidence>
<dbReference type="GO" id="GO:0005829">
    <property type="term" value="C:cytosol"/>
    <property type="evidence" value="ECO:0007669"/>
    <property type="project" value="TreeGrafter"/>
</dbReference>
<protein>
    <recommendedName>
        <fullName evidence="9">DEAD-box ATP-dependent RNA helicase RhpA</fullName>
        <ecNumber evidence="1">3.6.4.13</ecNumber>
    </recommendedName>
</protein>
<evidence type="ECO:0000256" key="9">
    <source>
        <dbReference type="ARBA" id="ARBA00074363"/>
    </source>
</evidence>
<dbReference type="InterPro" id="IPR044742">
    <property type="entry name" value="DEAD/DEAH_RhlB"/>
</dbReference>
<dbReference type="InterPro" id="IPR000629">
    <property type="entry name" value="RNA-helicase_DEAD-box_CS"/>
</dbReference>
<evidence type="ECO:0000256" key="1">
    <source>
        <dbReference type="ARBA" id="ARBA00012552"/>
    </source>
</evidence>
<dbReference type="CDD" id="cd18787">
    <property type="entry name" value="SF2_C_DEAD"/>
    <property type="match status" value="1"/>
</dbReference>
<comment type="similarity">
    <text evidence="7 11">Belongs to the DEAD box helicase family.</text>
</comment>
<reference evidence="16" key="1">
    <citation type="submission" date="2022-08" db="EMBL/GenBank/DDBJ databases">
        <title>Nisaea acidiphila sp. nov., isolated from a marine algal debris and emended description of the genus Nisaea Urios et al. 2008.</title>
        <authorList>
            <person name="Kwon K."/>
        </authorList>
    </citation>
    <scope>NUCLEOTIDE SEQUENCE</scope>
    <source>
        <strain evidence="16">MEBiC11861</strain>
    </source>
</reference>
<organism evidence="16 17">
    <name type="scientific">Nisaea acidiphila</name>
    <dbReference type="NCBI Taxonomy" id="1862145"/>
    <lineage>
        <taxon>Bacteria</taxon>
        <taxon>Pseudomonadati</taxon>
        <taxon>Pseudomonadota</taxon>
        <taxon>Alphaproteobacteria</taxon>
        <taxon>Rhodospirillales</taxon>
        <taxon>Thalassobaculaceae</taxon>
        <taxon>Nisaea</taxon>
    </lineage>
</organism>
<keyword evidence="17" id="KW-1185">Reference proteome</keyword>
<feature type="domain" description="Helicase ATP-binding" evidence="13">
    <location>
        <begin position="35"/>
        <end position="214"/>
    </location>
</feature>
<comment type="catalytic activity">
    <reaction evidence="8">
        <text>ATP + H2O = ADP + phosphate + H(+)</text>
        <dbReference type="Rhea" id="RHEA:13065"/>
        <dbReference type="ChEBI" id="CHEBI:15377"/>
        <dbReference type="ChEBI" id="CHEBI:15378"/>
        <dbReference type="ChEBI" id="CHEBI:30616"/>
        <dbReference type="ChEBI" id="CHEBI:43474"/>
        <dbReference type="ChEBI" id="CHEBI:456216"/>
        <dbReference type="EC" id="3.6.4.13"/>
    </reaction>
</comment>
<dbReference type="PROSITE" id="PS51192">
    <property type="entry name" value="HELICASE_ATP_BIND_1"/>
    <property type="match status" value="1"/>
</dbReference>
<dbReference type="PROSITE" id="PS00039">
    <property type="entry name" value="DEAD_ATP_HELICASE"/>
    <property type="match status" value="1"/>
</dbReference>
<evidence type="ECO:0000256" key="11">
    <source>
        <dbReference type="RuleBase" id="RU000492"/>
    </source>
</evidence>
<proteinExistence type="inferred from homology"/>
<feature type="short sequence motif" description="Q motif" evidence="10">
    <location>
        <begin position="4"/>
        <end position="32"/>
    </location>
</feature>
<dbReference type="Pfam" id="PF00270">
    <property type="entry name" value="DEAD"/>
    <property type="match status" value="1"/>
</dbReference>
<dbReference type="SMART" id="SM00490">
    <property type="entry name" value="HELICc"/>
    <property type="match status" value="1"/>
</dbReference>